<evidence type="ECO:0000313" key="2">
    <source>
        <dbReference type="Proteomes" id="UP001060245"/>
    </source>
</evidence>
<organism evidence="1 2">
    <name type="scientific">Microbacterium maritypicum</name>
    <name type="common">Microbacterium liquefaciens</name>
    <dbReference type="NCBI Taxonomy" id="33918"/>
    <lineage>
        <taxon>Bacteria</taxon>
        <taxon>Bacillati</taxon>
        <taxon>Actinomycetota</taxon>
        <taxon>Actinomycetes</taxon>
        <taxon>Micrococcales</taxon>
        <taxon>Microbacteriaceae</taxon>
        <taxon>Microbacterium</taxon>
    </lineage>
</organism>
<keyword evidence="2" id="KW-1185">Reference proteome</keyword>
<evidence type="ECO:0000313" key="1">
    <source>
        <dbReference type="EMBL" id="UTT53798.1"/>
    </source>
</evidence>
<accession>A0ACD4B8A7</accession>
<dbReference type="EMBL" id="CP101471">
    <property type="protein sequence ID" value="UTT53798.1"/>
    <property type="molecule type" value="Genomic_DNA"/>
</dbReference>
<sequence length="124" mass="12586">MVAMKADSAARSGRDDDDAQSAPIVTLPGGSVEMPAAPQGDVDARAELLANMALVKKAMEAIAEADPLKIVTLSKRHSELVDELVKVSGSRPASGGDEAKGGDAFDGIFAGTSGRSAAPPRVQA</sequence>
<name>A0ACD4B8A7_MICMQ</name>
<dbReference type="Proteomes" id="UP001060245">
    <property type="component" value="Chromosome"/>
</dbReference>
<gene>
    <name evidence="1" type="ORF">NMQ05_04245</name>
</gene>
<protein>
    <submittedName>
        <fullName evidence="1">Uncharacterized protein</fullName>
    </submittedName>
</protein>
<proteinExistence type="predicted"/>
<reference evidence="1" key="1">
    <citation type="submission" date="2022-07" db="EMBL/GenBank/DDBJ databases">
        <title>Complete genome of DND4.</title>
        <authorList>
            <person name="Cao G."/>
        </authorList>
    </citation>
    <scope>NUCLEOTIDE SEQUENCE</scope>
    <source>
        <strain evidence="1">DND4</strain>
    </source>
</reference>